<proteinExistence type="predicted"/>
<accession>A0A0F8ZVD0</accession>
<dbReference type="EMBL" id="LAZR01049347">
    <property type="protein sequence ID" value="KKK89855.1"/>
    <property type="molecule type" value="Genomic_DNA"/>
</dbReference>
<comment type="caution">
    <text evidence="2">The sequence shown here is derived from an EMBL/GenBank/DDBJ whole genome shotgun (WGS) entry which is preliminary data.</text>
</comment>
<reference evidence="2" key="1">
    <citation type="journal article" date="2015" name="Nature">
        <title>Complex archaea that bridge the gap between prokaryotes and eukaryotes.</title>
        <authorList>
            <person name="Spang A."/>
            <person name="Saw J.H."/>
            <person name="Jorgensen S.L."/>
            <person name="Zaremba-Niedzwiedzka K."/>
            <person name="Martijn J."/>
            <person name="Lind A.E."/>
            <person name="van Eijk R."/>
            <person name="Schleper C."/>
            <person name="Guy L."/>
            <person name="Ettema T.J."/>
        </authorList>
    </citation>
    <scope>NUCLEOTIDE SEQUENCE</scope>
</reference>
<dbReference type="SUPFAM" id="SSF52096">
    <property type="entry name" value="ClpP/crotonase"/>
    <property type="match status" value="1"/>
</dbReference>
<dbReference type="CDD" id="cd06558">
    <property type="entry name" value="crotonase-like"/>
    <property type="match status" value="1"/>
</dbReference>
<dbReference type="PANTHER" id="PTHR11941:SF54">
    <property type="entry name" value="ENOYL-COA HYDRATASE, MITOCHONDRIAL"/>
    <property type="match status" value="1"/>
</dbReference>
<organism evidence="2">
    <name type="scientific">marine sediment metagenome</name>
    <dbReference type="NCBI Taxonomy" id="412755"/>
    <lineage>
        <taxon>unclassified sequences</taxon>
        <taxon>metagenomes</taxon>
        <taxon>ecological metagenomes</taxon>
    </lineage>
</organism>
<dbReference type="Gene3D" id="1.10.12.10">
    <property type="entry name" value="Lyase 2-enoyl-coa Hydratase, Chain A, domain 2"/>
    <property type="match status" value="1"/>
</dbReference>
<dbReference type="GO" id="GO:0016829">
    <property type="term" value="F:lyase activity"/>
    <property type="evidence" value="ECO:0007669"/>
    <property type="project" value="UniProtKB-KW"/>
</dbReference>
<dbReference type="InterPro" id="IPR014748">
    <property type="entry name" value="Enoyl-CoA_hydra_C"/>
</dbReference>
<dbReference type="InterPro" id="IPR001753">
    <property type="entry name" value="Enoyl-CoA_hydra/iso"/>
</dbReference>
<dbReference type="Pfam" id="PF00378">
    <property type="entry name" value="ECH_1"/>
    <property type="match status" value="1"/>
</dbReference>
<dbReference type="PANTHER" id="PTHR11941">
    <property type="entry name" value="ENOYL-COA HYDRATASE-RELATED"/>
    <property type="match status" value="1"/>
</dbReference>
<gene>
    <name evidence="2" type="ORF">LCGC14_2728910</name>
</gene>
<dbReference type="GO" id="GO:0006635">
    <property type="term" value="P:fatty acid beta-oxidation"/>
    <property type="evidence" value="ECO:0007669"/>
    <property type="project" value="TreeGrafter"/>
</dbReference>
<dbReference type="InterPro" id="IPR029045">
    <property type="entry name" value="ClpP/crotonase-like_dom_sf"/>
</dbReference>
<evidence type="ECO:0000313" key="2">
    <source>
        <dbReference type="EMBL" id="KKK89855.1"/>
    </source>
</evidence>
<sequence length="219" mass="23705">MTNAVSERGQIHTVTHRAAYLCNNRKNSSGIGLHLTKELVDLHKGNIKVKSLKGSEFTVTLHKGKSHFGNTEIVQETDVPIDDKKELLRAVIEIALGVAPMWSGASRALRLVGRSNALDLLLLGRKITAAEALTMNLVNQVASVDDFAESVNQLAQQLAAKAPLAVAAIIRVLNQSQDLDLDKALSVELDEFCSLAGTKDNIEGVTALFEKRKPVFTGE</sequence>
<evidence type="ECO:0008006" key="3">
    <source>
        <dbReference type="Google" id="ProtNLM"/>
    </source>
</evidence>
<dbReference type="Gene3D" id="3.90.226.10">
    <property type="entry name" value="2-enoyl-CoA Hydratase, Chain A, domain 1"/>
    <property type="match status" value="1"/>
</dbReference>
<name>A0A0F8ZVD0_9ZZZZ</name>
<evidence type="ECO:0000256" key="1">
    <source>
        <dbReference type="ARBA" id="ARBA00023239"/>
    </source>
</evidence>
<protein>
    <recommendedName>
        <fullName evidence="3">Histidine kinase/HSP90-like ATPase domain-containing protein</fullName>
    </recommendedName>
</protein>
<dbReference type="AlphaFoldDB" id="A0A0F8ZVD0"/>
<dbReference type="Gene3D" id="3.30.565.10">
    <property type="entry name" value="Histidine kinase-like ATPase, C-terminal domain"/>
    <property type="match status" value="1"/>
</dbReference>
<dbReference type="InterPro" id="IPR036890">
    <property type="entry name" value="HATPase_C_sf"/>
</dbReference>
<dbReference type="SUPFAM" id="SSF55874">
    <property type="entry name" value="ATPase domain of HSP90 chaperone/DNA topoisomerase II/histidine kinase"/>
    <property type="match status" value="1"/>
</dbReference>
<keyword evidence="1" id="KW-0456">Lyase</keyword>